<dbReference type="Pfam" id="PF02660">
    <property type="entry name" value="G3P_acyltransf"/>
    <property type="match status" value="1"/>
</dbReference>
<evidence type="ECO:0000256" key="3">
    <source>
        <dbReference type="ARBA" id="ARBA00022679"/>
    </source>
</evidence>
<evidence type="ECO:0000256" key="5">
    <source>
        <dbReference type="ARBA" id="ARBA00022989"/>
    </source>
</evidence>
<dbReference type="EMBL" id="CP063458">
    <property type="protein sequence ID" value="QOV87686.1"/>
    <property type="molecule type" value="Genomic_DNA"/>
</dbReference>
<dbReference type="GO" id="GO:0005886">
    <property type="term" value="C:plasma membrane"/>
    <property type="evidence" value="ECO:0007669"/>
    <property type="project" value="UniProtKB-SubCell"/>
</dbReference>
<keyword evidence="6 10" id="KW-0443">Lipid metabolism</keyword>
<evidence type="ECO:0000256" key="8">
    <source>
        <dbReference type="ARBA" id="ARBA00023209"/>
    </source>
</evidence>
<evidence type="ECO:0000313" key="12">
    <source>
        <dbReference type="EMBL" id="QOV87686.1"/>
    </source>
</evidence>
<evidence type="ECO:0000256" key="2">
    <source>
        <dbReference type="ARBA" id="ARBA00022516"/>
    </source>
</evidence>
<proteinExistence type="inferred from homology"/>
<accession>A0A7M2WQF8</accession>
<dbReference type="EC" id="2.3.1.275" evidence="10"/>
<evidence type="ECO:0000256" key="9">
    <source>
        <dbReference type="ARBA" id="ARBA00023264"/>
    </source>
</evidence>
<comment type="similarity">
    <text evidence="10">Belongs to the PlsY family.</text>
</comment>
<comment type="pathway">
    <text evidence="10">Lipid metabolism; phospholipid metabolism.</text>
</comment>
<keyword evidence="13" id="KW-1185">Reference proteome</keyword>
<evidence type="ECO:0000313" key="13">
    <source>
        <dbReference type="Proteomes" id="UP000593765"/>
    </source>
</evidence>
<comment type="catalytic activity">
    <reaction evidence="10">
        <text>an acyl phosphate + sn-glycerol 3-phosphate = a 1-acyl-sn-glycero-3-phosphate + phosphate</text>
        <dbReference type="Rhea" id="RHEA:34075"/>
        <dbReference type="ChEBI" id="CHEBI:43474"/>
        <dbReference type="ChEBI" id="CHEBI:57597"/>
        <dbReference type="ChEBI" id="CHEBI:57970"/>
        <dbReference type="ChEBI" id="CHEBI:59918"/>
        <dbReference type="EC" id="2.3.1.275"/>
    </reaction>
</comment>
<organism evidence="12 13">
    <name type="scientific">Humisphaera borealis</name>
    <dbReference type="NCBI Taxonomy" id="2807512"/>
    <lineage>
        <taxon>Bacteria</taxon>
        <taxon>Pseudomonadati</taxon>
        <taxon>Planctomycetota</taxon>
        <taxon>Phycisphaerae</taxon>
        <taxon>Tepidisphaerales</taxon>
        <taxon>Tepidisphaeraceae</taxon>
        <taxon>Humisphaera</taxon>
    </lineage>
</organism>
<dbReference type="HAMAP" id="MF_01043">
    <property type="entry name" value="PlsY"/>
    <property type="match status" value="1"/>
</dbReference>
<evidence type="ECO:0000256" key="7">
    <source>
        <dbReference type="ARBA" id="ARBA00023136"/>
    </source>
</evidence>
<feature type="region of interest" description="Disordered" evidence="11">
    <location>
        <begin position="215"/>
        <end position="243"/>
    </location>
</feature>
<name>A0A7M2WQF8_9BACT</name>
<feature type="transmembrane region" description="Helical" evidence="10">
    <location>
        <begin position="152"/>
        <end position="173"/>
    </location>
</feature>
<keyword evidence="12" id="KW-0012">Acyltransferase</keyword>
<dbReference type="PANTHER" id="PTHR30309:SF0">
    <property type="entry name" value="GLYCEROL-3-PHOSPHATE ACYLTRANSFERASE-RELATED"/>
    <property type="match status" value="1"/>
</dbReference>
<keyword evidence="5 10" id="KW-1133">Transmembrane helix</keyword>
<keyword evidence="1 10" id="KW-1003">Cell membrane</keyword>
<feature type="transmembrane region" description="Helical" evidence="10">
    <location>
        <begin position="89"/>
        <end position="109"/>
    </location>
</feature>
<keyword evidence="2 10" id="KW-0444">Lipid biosynthesis</keyword>
<comment type="subunit">
    <text evidence="10">Probably interacts with PlsX.</text>
</comment>
<feature type="transmembrane region" description="Helical" evidence="10">
    <location>
        <begin position="56"/>
        <end position="82"/>
    </location>
</feature>
<feature type="transmembrane region" description="Helical" evidence="10">
    <location>
        <begin position="7"/>
        <end position="27"/>
    </location>
</feature>
<dbReference type="AlphaFoldDB" id="A0A7M2WQF8"/>
<keyword evidence="4 10" id="KW-0812">Transmembrane</keyword>
<dbReference type="UniPathway" id="UPA00085"/>
<keyword evidence="3 10" id="KW-0808">Transferase</keyword>
<dbReference type="RefSeq" id="WP_206290596.1">
    <property type="nucleotide sequence ID" value="NZ_CP063458.1"/>
</dbReference>
<comment type="subcellular location">
    <subcellularLocation>
        <location evidence="10">Cell membrane</location>
        <topology evidence="10">Multi-pass membrane protein</topology>
    </subcellularLocation>
</comment>
<dbReference type="GO" id="GO:0043772">
    <property type="term" value="F:acyl-phosphate glycerol-3-phosphate acyltransferase activity"/>
    <property type="evidence" value="ECO:0007669"/>
    <property type="project" value="UniProtKB-UniRule"/>
</dbReference>
<feature type="transmembrane region" description="Helical" evidence="10">
    <location>
        <begin position="121"/>
        <end position="145"/>
    </location>
</feature>
<comment type="function">
    <text evidence="10">Catalyzes the transfer of an acyl group from acyl-phosphate (acyl-PO(4)) to glycerol-3-phosphate (G3P) to form lysophosphatidic acid (LPA). This enzyme utilizes acyl-phosphate as fatty acyl donor, but not acyl-CoA or acyl-ACP.</text>
</comment>
<keyword evidence="8 10" id="KW-0594">Phospholipid biosynthesis</keyword>
<keyword evidence="9 10" id="KW-1208">Phospholipid metabolism</keyword>
<sequence length="243" mass="25529">MTPPQQTLLYLIPVAYLVGSVPFGLIVGKMRGIDVRTAGSGNIGATNVGRLLGAKYFALVFVLDMLKGLGPMVAAGGVLGFVANDSLTYLLWLAVGFTAILGHMFSVFLKFKGGKGVATSAGVVLGLFPYFTLPAATALAIWGALFGRTKIVSLASIAAAIAFPLVYLGFAIAGDWHPFGEQLPLLLFSLLMAAMIVLRHRTNISRLRAGTEHRFGKIKPTTNGDRLASGNGESGDAHGHSRA</sequence>
<evidence type="ECO:0000256" key="4">
    <source>
        <dbReference type="ARBA" id="ARBA00022692"/>
    </source>
</evidence>
<evidence type="ECO:0000256" key="10">
    <source>
        <dbReference type="HAMAP-Rule" id="MF_01043"/>
    </source>
</evidence>
<dbReference type="KEGG" id="hbs:IPV69_15480"/>
<reference evidence="12 13" key="1">
    <citation type="submission" date="2020-10" db="EMBL/GenBank/DDBJ databases">
        <title>Wide distribution of Phycisphaera-like planctomycetes from WD2101 soil group in peatlands and genome analysis of the first cultivated representative.</title>
        <authorList>
            <person name="Dedysh S.N."/>
            <person name="Beletsky A.V."/>
            <person name="Ivanova A."/>
            <person name="Kulichevskaya I.S."/>
            <person name="Suzina N.E."/>
            <person name="Philippov D.A."/>
            <person name="Rakitin A.L."/>
            <person name="Mardanov A.V."/>
            <person name="Ravin N.V."/>
        </authorList>
    </citation>
    <scope>NUCLEOTIDE SEQUENCE [LARGE SCALE GENOMIC DNA]</scope>
    <source>
        <strain evidence="12 13">M1803</strain>
    </source>
</reference>
<keyword evidence="7 10" id="KW-0472">Membrane</keyword>
<feature type="transmembrane region" description="Helical" evidence="10">
    <location>
        <begin position="179"/>
        <end position="198"/>
    </location>
</feature>
<dbReference type="SMART" id="SM01207">
    <property type="entry name" value="G3P_acyltransf"/>
    <property type="match status" value="1"/>
</dbReference>
<evidence type="ECO:0000256" key="6">
    <source>
        <dbReference type="ARBA" id="ARBA00023098"/>
    </source>
</evidence>
<dbReference type="PANTHER" id="PTHR30309">
    <property type="entry name" value="INNER MEMBRANE PROTEIN YGIH"/>
    <property type="match status" value="1"/>
</dbReference>
<protein>
    <recommendedName>
        <fullName evidence="10">Glycerol-3-phosphate acyltransferase</fullName>
    </recommendedName>
    <alternativeName>
        <fullName evidence="10">Acyl-PO4 G3P acyltransferase</fullName>
    </alternativeName>
    <alternativeName>
        <fullName evidence="10">Acyl-phosphate--glycerol-3-phosphate acyltransferase</fullName>
    </alternativeName>
    <alternativeName>
        <fullName evidence="10">G3P acyltransferase</fullName>
        <shortName evidence="10">GPAT</shortName>
        <ecNumber evidence="10">2.3.1.275</ecNumber>
    </alternativeName>
    <alternativeName>
        <fullName evidence="10">Lysophosphatidic acid synthase</fullName>
        <shortName evidence="10">LPA synthase</shortName>
    </alternativeName>
</protein>
<dbReference type="GO" id="GO:0008654">
    <property type="term" value="P:phospholipid biosynthetic process"/>
    <property type="evidence" value="ECO:0007669"/>
    <property type="project" value="UniProtKB-UniRule"/>
</dbReference>
<evidence type="ECO:0000256" key="11">
    <source>
        <dbReference type="SAM" id="MobiDB-lite"/>
    </source>
</evidence>
<gene>
    <name evidence="10 12" type="primary">plsY</name>
    <name evidence="12" type="ORF">IPV69_15480</name>
</gene>
<dbReference type="NCBIfam" id="TIGR00023">
    <property type="entry name" value="glycerol-3-phosphate 1-O-acyltransferase PlsY"/>
    <property type="match status" value="1"/>
</dbReference>
<dbReference type="Proteomes" id="UP000593765">
    <property type="component" value="Chromosome"/>
</dbReference>
<evidence type="ECO:0000256" key="1">
    <source>
        <dbReference type="ARBA" id="ARBA00022475"/>
    </source>
</evidence>
<dbReference type="InterPro" id="IPR003811">
    <property type="entry name" value="G3P_acylTferase_PlsY"/>
</dbReference>